<accession>A0A6P1Q0U4</accession>
<dbReference type="AlphaFoldDB" id="A0A6P1Q0U4"/>
<dbReference type="Proteomes" id="UP000464053">
    <property type="component" value="Chromosome"/>
</dbReference>
<dbReference type="EMBL" id="CP028271">
    <property type="protein sequence ID" value="QHM71747.1"/>
    <property type="molecule type" value="Genomic_DNA"/>
</dbReference>
<reference evidence="1 2" key="1">
    <citation type="submission" date="2018-03" db="EMBL/GenBank/DDBJ databases">
        <title>Pantoea intestinalis SRCM103226 isolated form the mealworm.</title>
        <authorList>
            <person name="Jeong D.-Y."/>
            <person name="Kim J.W."/>
        </authorList>
    </citation>
    <scope>NUCLEOTIDE SEQUENCE [LARGE SCALE GENOMIC DNA]</scope>
    <source>
        <strain evidence="1 2">SRCM103226</strain>
    </source>
</reference>
<proteinExistence type="predicted"/>
<keyword evidence="2" id="KW-1185">Reference proteome</keyword>
<evidence type="ECO:0000313" key="1">
    <source>
        <dbReference type="EMBL" id="QHM71747.1"/>
    </source>
</evidence>
<organism evidence="1 2">
    <name type="scientific">Mixta intestinalis</name>
    <dbReference type="NCBI Taxonomy" id="1615494"/>
    <lineage>
        <taxon>Bacteria</taxon>
        <taxon>Pseudomonadati</taxon>
        <taxon>Pseudomonadota</taxon>
        <taxon>Gammaproteobacteria</taxon>
        <taxon>Enterobacterales</taxon>
        <taxon>Erwiniaceae</taxon>
        <taxon>Mixta</taxon>
    </lineage>
</organism>
<protein>
    <submittedName>
        <fullName evidence="1">Uncharacterized protein</fullName>
    </submittedName>
</protein>
<gene>
    <name evidence="1" type="ORF">C7M51_02039</name>
</gene>
<sequence length="36" mass="4298">MQAIILLLFFTAVSLFAGVKHYKSTRIRTIHRPRRR</sequence>
<name>A0A6P1Q0U4_9GAMM</name>
<dbReference type="KEGG" id="mint:C7M51_02039"/>
<evidence type="ECO:0000313" key="2">
    <source>
        <dbReference type="Proteomes" id="UP000464053"/>
    </source>
</evidence>